<keyword evidence="2" id="KW-0964">Secreted</keyword>
<name>A0A8J4E1W9_9ACTN</name>
<dbReference type="InterPro" id="IPR006311">
    <property type="entry name" value="TAT_signal"/>
</dbReference>
<dbReference type="PANTHER" id="PTHR11475">
    <property type="entry name" value="OXIDASE/PEROXIDASE"/>
    <property type="match status" value="1"/>
</dbReference>
<gene>
    <name evidence="5" type="ORF">Vau01_059500</name>
</gene>
<dbReference type="InterPro" id="IPR010255">
    <property type="entry name" value="Haem_peroxidase_sf"/>
</dbReference>
<dbReference type="GO" id="GO:0004601">
    <property type="term" value="F:peroxidase activity"/>
    <property type="evidence" value="ECO:0007669"/>
    <property type="project" value="InterPro"/>
</dbReference>
<keyword evidence="6" id="KW-1185">Reference proteome</keyword>
<keyword evidence="4" id="KW-0472">Membrane</keyword>
<evidence type="ECO:0000313" key="6">
    <source>
        <dbReference type="Proteomes" id="UP000612585"/>
    </source>
</evidence>
<accession>A0A8J4E1W9</accession>
<proteinExistence type="predicted"/>
<evidence type="ECO:0000256" key="1">
    <source>
        <dbReference type="ARBA" id="ARBA00004613"/>
    </source>
</evidence>
<dbReference type="PROSITE" id="PS51318">
    <property type="entry name" value="TAT"/>
    <property type="match status" value="1"/>
</dbReference>
<dbReference type="SUPFAM" id="SSF48113">
    <property type="entry name" value="Heme-dependent peroxidases"/>
    <property type="match status" value="1"/>
</dbReference>
<evidence type="ECO:0000256" key="2">
    <source>
        <dbReference type="ARBA" id="ARBA00022525"/>
    </source>
</evidence>
<dbReference type="AlphaFoldDB" id="A0A8J4E1W9"/>
<keyword evidence="3" id="KW-0325">Glycoprotein</keyword>
<reference evidence="5" key="1">
    <citation type="submission" date="2021-01" db="EMBL/GenBank/DDBJ databases">
        <title>Whole genome shotgun sequence of Virgisporangium aurantiacum NBRC 16421.</title>
        <authorList>
            <person name="Komaki H."/>
            <person name="Tamura T."/>
        </authorList>
    </citation>
    <scope>NUCLEOTIDE SEQUENCE</scope>
    <source>
        <strain evidence="5">NBRC 16421</strain>
    </source>
</reference>
<dbReference type="GO" id="GO:0020037">
    <property type="term" value="F:heme binding"/>
    <property type="evidence" value="ECO:0007669"/>
    <property type="project" value="InterPro"/>
</dbReference>
<protein>
    <recommendedName>
        <fullName evidence="7">Peroxidase</fullName>
    </recommendedName>
</protein>
<dbReference type="Gene3D" id="1.10.640.10">
    <property type="entry name" value="Haem peroxidase domain superfamily, animal type"/>
    <property type="match status" value="1"/>
</dbReference>
<evidence type="ECO:0000256" key="3">
    <source>
        <dbReference type="ARBA" id="ARBA00023180"/>
    </source>
</evidence>
<organism evidence="5 6">
    <name type="scientific">Virgisporangium aurantiacum</name>
    <dbReference type="NCBI Taxonomy" id="175570"/>
    <lineage>
        <taxon>Bacteria</taxon>
        <taxon>Bacillati</taxon>
        <taxon>Actinomycetota</taxon>
        <taxon>Actinomycetes</taxon>
        <taxon>Micromonosporales</taxon>
        <taxon>Micromonosporaceae</taxon>
        <taxon>Virgisporangium</taxon>
    </lineage>
</organism>
<comment type="subcellular location">
    <subcellularLocation>
        <location evidence="1">Secreted</location>
    </subcellularLocation>
</comment>
<comment type="caution">
    <text evidence="5">The sequence shown here is derived from an EMBL/GenBank/DDBJ whole genome shotgun (WGS) entry which is preliminary data.</text>
</comment>
<evidence type="ECO:0000313" key="5">
    <source>
        <dbReference type="EMBL" id="GIJ58434.1"/>
    </source>
</evidence>
<evidence type="ECO:0000256" key="4">
    <source>
        <dbReference type="SAM" id="Phobius"/>
    </source>
</evidence>
<dbReference type="InterPro" id="IPR019791">
    <property type="entry name" value="Haem_peroxidase_animal"/>
</dbReference>
<feature type="transmembrane region" description="Helical" evidence="4">
    <location>
        <begin position="21"/>
        <end position="40"/>
    </location>
</feature>
<dbReference type="PROSITE" id="PS50292">
    <property type="entry name" value="PEROXIDASE_3"/>
    <property type="match status" value="1"/>
</dbReference>
<dbReference type="Pfam" id="PF03098">
    <property type="entry name" value="An_peroxidase"/>
    <property type="match status" value="1"/>
</dbReference>
<dbReference type="GO" id="GO:0006979">
    <property type="term" value="P:response to oxidative stress"/>
    <property type="evidence" value="ECO:0007669"/>
    <property type="project" value="InterPro"/>
</dbReference>
<sequence>MAQSDHALVDGSDRDFGRRRFLTGVGAGLFGAAAGGLVLGDVEALAAEVEGPVVTAAPDPRFSRMFQLPSFVDPRSAAVRNAMNEIGRPGGLMDAKDPLQEGPVRLVTNPELSPNNRDNVISNMTAGTTFVGQFLDHDVTFDNTSPLGTPAEPAATPNERDARLDLDSVYGGGPSVSPSLYDSRDPAKFLVSSGGRFEDLPRFSNNLRASIADPRNDENLMIAGLQVAFLLAHNRTVDDRRARNLPGDPWFYARRTMIHHWQWIVVNEFLPQIVGQPLVSDIFRNGRRWYRFNRPTIPVEFQTGTYRFGHSLIRPSYRANRTGNPDGTAFFGFIFDPAGEGQRDPVDLRGGARARRRFIGWETFFDFGGIMTQHTRPNKRIDTNISTPLFNLPLQTIASGTPPTSLPQRNLLRHLTWSMPSGQRVAAATGTPVLSSANFPELRQFGLGLEASTPLWYYILREAQLLNDGLRLGPVGGRIVAETIIGLLQMDEFSYLNNGFSPTLPSQTPGTFRMTDLLRWARVDPFTRNEPQ</sequence>
<keyword evidence="4" id="KW-1133">Transmembrane helix</keyword>
<dbReference type="EMBL" id="BOPG01000036">
    <property type="protein sequence ID" value="GIJ58434.1"/>
    <property type="molecule type" value="Genomic_DNA"/>
</dbReference>
<dbReference type="InterPro" id="IPR037120">
    <property type="entry name" value="Haem_peroxidase_sf_animal"/>
</dbReference>
<keyword evidence="4" id="KW-0812">Transmembrane</keyword>
<dbReference type="GO" id="GO:0005576">
    <property type="term" value="C:extracellular region"/>
    <property type="evidence" value="ECO:0007669"/>
    <property type="project" value="UniProtKB-SubCell"/>
</dbReference>
<dbReference type="PANTHER" id="PTHR11475:SF4">
    <property type="entry name" value="CHORION PEROXIDASE"/>
    <property type="match status" value="1"/>
</dbReference>
<dbReference type="Proteomes" id="UP000612585">
    <property type="component" value="Unassembled WGS sequence"/>
</dbReference>
<evidence type="ECO:0008006" key="7">
    <source>
        <dbReference type="Google" id="ProtNLM"/>
    </source>
</evidence>